<proteinExistence type="predicted"/>
<dbReference type="InterPro" id="IPR009057">
    <property type="entry name" value="Homeodomain-like_sf"/>
</dbReference>
<comment type="caution">
    <text evidence="4">The sequence shown here is derived from an EMBL/GenBank/DDBJ whole genome shotgun (WGS) entry which is preliminary data.</text>
</comment>
<dbReference type="InterPro" id="IPR001647">
    <property type="entry name" value="HTH_TetR"/>
</dbReference>
<dbReference type="Gene3D" id="1.10.357.10">
    <property type="entry name" value="Tetracycline Repressor, domain 2"/>
    <property type="match status" value="1"/>
</dbReference>
<keyword evidence="5" id="KW-1185">Reference proteome</keyword>
<name>A0ABR9AT65_9BACL</name>
<dbReference type="Pfam" id="PF00440">
    <property type="entry name" value="TetR_N"/>
    <property type="match status" value="1"/>
</dbReference>
<protein>
    <submittedName>
        <fullName evidence="4">TetR/AcrR family transcriptional regulator</fullName>
    </submittedName>
</protein>
<evidence type="ECO:0000256" key="1">
    <source>
        <dbReference type="ARBA" id="ARBA00023125"/>
    </source>
</evidence>
<dbReference type="EMBL" id="JACYTN010000002">
    <property type="protein sequence ID" value="MBD8497304.1"/>
    <property type="molecule type" value="Genomic_DNA"/>
</dbReference>
<evidence type="ECO:0000313" key="4">
    <source>
        <dbReference type="EMBL" id="MBD8497304.1"/>
    </source>
</evidence>
<dbReference type="PANTHER" id="PTHR43479:SF21">
    <property type="entry name" value="TRANSCRIPTIONAL REGULATOR, TETR FAMILY"/>
    <property type="match status" value="1"/>
</dbReference>
<dbReference type="InterPro" id="IPR050624">
    <property type="entry name" value="HTH-type_Tx_Regulator"/>
</dbReference>
<dbReference type="RefSeq" id="WP_192023764.1">
    <property type="nucleotide sequence ID" value="NZ_JACYTN010000002.1"/>
</dbReference>
<sequence length="203" mass="23786">MNGYERRKQKKMDQIYSASLSLFLKHGFQKVSVQEIAKKAKVCPATIYNYFGTKEKLYADMLIDWMDKRLELCEQILASEIAFQEKTKRIMLLEAKSVNVLFNDAAVMPLGAEMDEWGNQLQQYSEEKVIPFYMRFIALGKKEGFIKQDISEETSMFYFNMYKNVLERYVNAASTQDHIEENIDQLINLFFFGLVGRSEPMKE</sequence>
<accession>A0ABR9AT65</accession>
<evidence type="ECO:0000256" key="2">
    <source>
        <dbReference type="PROSITE-ProRule" id="PRU00335"/>
    </source>
</evidence>
<keyword evidence="1 2" id="KW-0238">DNA-binding</keyword>
<organism evidence="4 5">
    <name type="scientific">Paenibacillus arenosi</name>
    <dbReference type="NCBI Taxonomy" id="2774142"/>
    <lineage>
        <taxon>Bacteria</taxon>
        <taxon>Bacillati</taxon>
        <taxon>Bacillota</taxon>
        <taxon>Bacilli</taxon>
        <taxon>Bacillales</taxon>
        <taxon>Paenibacillaceae</taxon>
        <taxon>Paenibacillus</taxon>
    </lineage>
</organism>
<dbReference type="PRINTS" id="PR00455">
    <property type="entry name" value="HTHTETR"/>
</dbReference>
<dbReference type="PANTHER" id="PTHR43479">
    <property type="entry name" value="ACREF/ENVCD OPERON REPRESSOR-RELATED"/>
    <property type="match status" value="1"/>
</dbReference>
<feature type="domain" description="HTH tetR-type" evidence="3">
    <location>
        <begin position="9"/>
        <end position="69"/>
    </location>
</feature>
<dbReference type="SUPFAM" id="SSF46689">
    <property type="entry name" value="Homeodomain-like"/>
    <property type="match status" value="1"/>
</dbReference>
<evidence type="ECO:0000313" key="5">
    <source>
        <dbReference type="Proteomes" id="UP000634529"/>
    </source>
</evidence>
<gene>
    <name evidence="4" type="ORF">IFO66_03220</name>
</gene>
<reference evidence="4 5" key="1">
    <citation type="submission" date="2020-09" db="EMBL/GenBank/DDBJ databases">
        <title>Paenibacillus sp. CAU 1523 isolated from sand of Haeundae Beach.</title>
        <authorList>
            <person name="Kim W."/>
        </authorList>
    </citation>
    <scope>NUCLEOTIDE SEQUENCE [LARGE SCALE GENOMIC DNA]</scope>
    <source>
        <strain evidence="4 5">CAU 1523</strain>
    </source>
</reference>
<dbReference type="PROSITE" id="PS50977">
    <property type="entry name" value="HTH_TETR_2"/>
    <property type="match status" value="1"/>
</dbReference>
<dbReference type="Proteomes" id="UP000634529">
    <property type="component" value="Unassembled WGS sequence"/>
</dbReference>
<evidence type="ECO:0000259" key="3">
    <source>
        <dbReference type="PROSITE" id="PS50977"/>
    </source>
</evidence>
<feature type="DNA-binding region" description="H-T-H motif" evidence="2">
    <location>
        <begin position="32"/>
        <end position="51"/>
    </location>
</feature>